<feature type="transmembrane region" description="Helical" evidence="9">
    <location>
        <begin position="602"/>
        <end position="619"/>
    </location>
</feature>
<feature type="transmembrane region" description="Helical" evidence="9">
    <location>
        <begin position="111"/>
        <end position="128"/>
    </location>
</feature>
<name>A0AAW0YJU0_CHEQU</name>
<dbReference type="Proteomes" id="UP001445076">
    <property type="component" value="Unassembled WGS sequence"/>
</dbReference>
<dbReference type="InterPro" id="IPR018732">
    <property type="entry name" value="Dpy-19/Dpy-19-like"/>
</dbReference>
<evidence type="ECO:0000256" key="6">
    <source>
        <dbReference type="ARBA" id="ARBA00022989"/>
    </source>
</evidence>
<keyword evidence="7 9" id="KW-0472">Membrane</keyword>
<feature type="transmembrane region" description="Helical" evidence="9">
    <location>
        <begin position="280"/>
        <end position="296"/>
    </location>
</feature>
<keyword evidence="3" id="KW-0328">Glycosyltransferase</keyword>
<comment type="caution">
    <text evidence="10">The sequence shown here is derived from an EMBL/GenBank/DDBJ whole genome shotgun (WGS) entry which is preliminary data.</text>
</comment>
<evidence type="ECO:0008006" key="12">
    <source>
        <dbReference type="Google" id="ProtNLM"/>
    </source>
</evidence>
<comment type="subcellular location">
    <subcellularLocation>
        <location evidence="1">Membrane</location>
        <topology evidence="1">Multi-pass membrane protein</topology>
    </subcellularLocation>
</comment>
<accession>A0AAW0YJU0</accession>
<reference evidence="10" key="2">
    <citation type="submission" date="2024-01" db="EMBL/GenBank/DDBJ databases">
        <authorList>
            <person name="He J."/>
            <person name="Wang M."/>
            <person name="Zheng J."/>
            <person name="Liu Z."/>
        </authorList>
    </citation>
    <scope>NUCLEOTIDE SEQUENCE</scope>
    <source>
        <strain evidence="10">ZL_2023a</strain>
        <tissue evidence="10">Muscle</tissue>
    </source>
</reference>
<keyword evidence="11" id="KW-1185">Reference proteome</keyword>
<dbReference type="EMBL" id="JARKIK010000005">
    <property type="protein sequence ID" value="KAK8751973.1"/>
    <property type="molecule type" value="Genomic_DNA"/>
</dbReference>
<feature type="region of interest" description="Disordered" evidence="8">
    <location>
        <begin position="526"/>
        <end position="546"/>
    </location>
</feature>
<organism evidence="10 11">
    <name type="scientific">Cherax quadricarinatus</name>
    <name type="common">Australian red claw crayfish</name>
    <dbReference type="NCBI Taxonomy" id="27406"/>
    <lineage>
        <taxon>Eukaryota</taxon>
        <taxon>Metazoa</taxon>
        <taxon>Ecdysozoa</taxon>
        <taxon>Arthropoda</taxon>
        <taxon>Crustacea</taxon>
        <taxon>Multicrustacea</taxon>
        <taxon>Malacostraca</taxon>
        <taxon>Eumalacostraca</taxon>
        <taxon>Eucarida</taxon>
        <taxon>Decapoda</taxon>
        <taxon>Pleocyemata</taxon>
        <taxon>Astacidea</taxon>
        <taxon>Parastacoidea</taxon>
        <taxon>Parastacidae</taxon>
        <taxon>Cherax</taxon>
    </lineage>
</organism>
<feature type="transmembrane region" description="Helical" evidence="9">
    <location>
        <begin position="410"/>
        <end position="430"/>
    </location>
</feature>
<evidence type="ECO:0000256" key="9">
    <source>
        <dbReference type="SAM" id="Phobius"/>
    </source>
</evidence>
<feature type="transmembrane region" description="Helical" evidence="9">
    <location>
        <begin position="248"/>
        <end position="265"/>
    </location>
</feature>
<evidence type="ECO:0000256" key="7">
    <source>
        <dbReference type="ARBA" id="ARBA00023136"/>
    </source>
</evidence>
<dbReference type="EMBL" id="JARKIK010000005">
    <property type="protein sequence ID" value="KAK8751976.1"/>
    <property type="molecule type" value="Genomic_DNA"/>
</dbReference>
<feature type="transmembrane region" description="Helical" evidence="9">
    <location>
        <begin position="665"/>
        <end position="683"/>
    </location>
</feature>
<evidence type="ECO:0000256" key="3">
    <source>
        <dbReference type="ARBA" id="ARBA00022676"/>
    </source>
</evidence>
<dbReference type="PANTHER" id="PTHR31488">
    <property type="entry name" value="DPY-19-LIKE 1, LIKE (H. SAPIENS)"/>
    <property type="match status" value="1"/>
</dbReference>
<sequence length="862" mass="98610">MKPKESHLSQHEELIQDCVRSDAMSEILTAENSSEDGNGGEDYIDSNEDLVFKKYIQDEDKPTKEGEGVSKSKGIIEVFSDYLESIFSTEEEHDEEIEEELTAMYWLLWKILNYTLGVIAVVVILTKYPQYLDILHENQLWFSNIKEIEREISFRTEQGLYYSYFKEIIKAPSWIEGCNQLMKDNSTEHGRTINIIHRFNVLPEIVLSAAFRWLSSQESPSVFYVSSVFGLHGVFISALYVTAWYLSGSVLAGMITVILFVIHRIDTTRVNYTVPLRESFAIPFLFFQIFVMCTFIKSGRCQIVKLAVIFIMSVVFLQSWQFAAFILLCQLFCLVSLGRLLLLSAAKVNKLVLVLGASLLVSCTIQANPPLVISSPALSMVVPALILSATHTPDRTMGSVIRMIITTAELSLLLFVTVLINGSIKIFLNIDADSHVYQLLFAKLQMGDPRNFDSRLYMCTEAFDYIDIKTLERLCDSGLLPVYSIAVFVYLVSCAKSFIMKIPEECLECHAEDSPVCKGDLQKVSSTDEEDSHSSHFKNGEKQRKTKNSKCEMKNLFENMCETELEKNFSEKVMKNKAQSDYVYCSCRCSQGQCIIEERPELVFFLGLSVMWSVLAVMILRLKVIWLPTVCVLTGVFVADTRIYSTITVMYGKMSSYFPRWFPGFCKMLICCFYIGFICHRYWGKILSELWPEEVYEFWDPDTVELMEWIQSSTPPEAVFAGSMQLLAGVKLCTGRHITNHPHYEDSWLRQRTHQIYQIYGKETPEVVYAALKSAGATHIILEDSICFIPPDEQHPLCRLTDIIDLHNGHMPEYGGQDIPGLIEPLYGRFCDKIRYKIAEYNRFFSLVLSNKTFRVYRVAVT</sequence>
<evidence type="ECO:0000313" key="11">
    <source>
        <dbReference type="Proteomes" id="UP001445076"/>
    </source>
</evidence>
<evidence type="ECO:0000256" key="4">
    <source>
        <dbReference type="ARBA" id="ARBA00022679"/>
    </source>
</evidence>
<keyword evidence="6 9" id="KW-1133">Transmembrane helix</keyword>
<dbReference type="AlphaFoldDB" id="A0AAW0YJU0"/>
<comment type="similarity">
    <text evidence="2">Belongs to the dpy-19 family.</text>
</comment>
<evidence type="ECO:0000256" key="5">
    <source>
        <dbReference type="ARBA" id="ARBA00022692"/>
    </source>
</evidence>
<gene>
    <name evidence="10" type="ORF">OTU49_011404</name>
</gene>
<dbReference type="GO" id="GO:0005637">
    <property type="term" value="C:nuclear inner membrane"/>
    <property type="evidence" value="ECO:0007669"/>
    <property type="project" value="TreeGrafter"/>
</dbReference>
<feature type="transmembrane region" description="Helical" evidence="9">
    <location>
        <begin position="625"/>
        <end position="644"/>
    </location>
</feature>
<dbReference type="Pfam" id="PF10034">
    <property type="entry name" value="Dpy19"/>
    <property type="match status" value="1"/>
</dbReference>
<keyword evidence="4" id="KW-0808">Transferase</keyword>
<dbReference type="GO" id="GO:0000030">
    <property type="term" value="F:mannosyltransferase activity"/>
    <property type="evidence" value="ECO:0007669"/>
    <property type="project" value="TreeGrafter"/>
</dbReference>
<evidence type="ECO:0000256" key="8">
    <source>
        <dbReference type="SAM" id="MobiDB-lite"/>
    </source>
</evidence>
<keyword evidence="5 9" id="KW-0812">Transmembrane</keyword>
<dbReference type="PANTHER" id="PTHR31488:SF3">
    <property type="entry name" value="C-MANNOSYLTRANSFERASE DPY19L3"/>
    <property type="match status" value="1"/>
</dbReference>
<feature type="transmembrane region" description="Helical" evidence="9">
    <location>
        <begin position="325"/>
        <end position="344"/>
    </location>
</feature>
<evidence type="ECO:0000256" key="1">
    <source>
        <dbReference type="ARBA" id="ARBA00004141"/>
    </source>
</evidence>
<proteinExistence type="inferred from homology"/>
<evidence type="ECO:0000256" key="2">
    <source>
        <dbReference type="ARBA" id="ARBA00008744"/>
    </source>
</evidence>
<protein>
    <recommendedName>
        <fullName evidence="12">C-mannosyltransferase DPY19L1</fullName>
    </recommendedName>
</protein>
<reference evidence="10 11" key="1">
    <citation type="journal article" date="2024" name="BMC Genomics">
        <title>Genome assembly of redclaw crayfish (Cherax quadricarinatus) provides insights into its immune adaptation and hypoxia tolerance.</title>
        <authorList>
            <person name="Liu Z."/>
            <person name="Zheng J."/>
            <person name="Li H."/>
            <person name="Fang K."/>
            <person name="Wang S."/>
            <person name="He J."/>
            <person name="Zhou D."/>
            <person name="Weng S."/>
            <person name="Chi M."/>
            <person name="Gu Z."/>
            <person name="He J."/>
            <person name="Li F."/>
            <person name="Wang M."/>
        </authorList>
    </citation>
    <scope>NUCLEOTIDE SEQUENCE [LARGE SCALE GENOMIC DNA]</scope>
    <source>
        <strain evidence="10">ZL_2023a</strain>
    </source>
</reference>
<evidence type="ECO:0000313" key="10">
    <source>
        <dbReference type="EMBL" id="KAK8751973.1"/>
    </source>
</evidence>
<feature type="transmembrane region" description="Helical" evidence="9">
    <location>
        <begin position="351"/>
        <end position="367"/>
    </location>
</feature>
<feature type="compositionally biased region" description="Basic and acidic residues" evidence="8">
    <location>
        <begin position="532"/>
        <end position="546"/>
    </location>
</feature>